<dbReference type="Gene3D" id="1.10.10.10">
    <property type="entry name" value="Winged helix-like DNA-binding domain superfamily/Winged helix DNA-binding domain"/>
    <property type="match status" value="1"/>
</dbReference>
<sequence length="259" mass="27444">MGEPTENVRHSGRGSSAGNAVTKTLNVLEAAVAGHGPRRLADICADSGVPKASVHRILATLTDLGFITSEGGGSYRAGTRMLALAEEVKAAGATGIGDVLTKLSREVRQTVHLALRSGDHAVYVHKVEADQPYRMASRVGMRLPLHCTAIGKSILAHLPEHELESIFATAGMPAKTSETITDVERLSAELAQIREQGYAIDDEENEKTIRCIGAPVFDRTDTVVGGVSISTVAFILPREELLTFAPALQTAVASLTNLL</sequence>
<dbReference type="Proteomes" id="UP000605992">
    <property type="component" value="Unassembled WGS sequence"/>
</dbReference>
<keyword evidence="1" id="KW-0805">Transcription regulation</keyword>
<dbReference type="Pfam" id="PF01614">
    <property type="entry name" value="IclR_C"/>
    <property type="match status" value="1"/>
</dbReference>
<dbReference type="EMBL" id="BOOR01000037">
    <property type="protein sequence ID" value="GII56637.1"/>
    <property type="molecule type" value="Genomic_DNA"/>
</dbReference>
<accession>A0A8J3V6Z9</accession>
<dbReference type="InterPro" id="IPR005471">
    <property type="entry name" value="Tscrpt_reg_IclR_N"/>
</dbReference>
<dbReference type="PROSITE" id="PS51078">
    <property type="entry name" value="ICLR_ED"/>
    <property type="match status" value="1"/>
</dbReference>
<feature type="region of interest" description="Disordered" evidence="4">
    <location>
        <begin position="1"/>
        <end position="20"/>
    </location>
</feature>
<evidence type="ECO:0000256" key="3">
    <source>
        <dbReference type="ARBA" id="ARBA00023163"/>
    </source>
</evidence>
<keyword evidence="3" id="KW-0804">Transcription</keyword>
<protein>
    <submittedName>
        <fullName evidence="7">IclR family transcriptional regulator</fullName>
    </submittedName>
</protein>
<evidence type="ECO:0000259" key="5">
    <source>
        <dbReference type="PROSITE" id="PS51077"/>
    </source>
</evidence>
<evidence type="ECO:0000256" key="2">
    <source>
        <dbReference type="ARBA" id="ARBA00023125"/>
    </source>
</evidence>
<reference evidence="7" key="1">
    <citation type="submission" date="2021-01" db="EMBL/GenBank/DDBJ databases">
        <title>Whole genome shotgun sequence of Planotetraspora thailandica NBRC 104271.</title>
        <authorList>
            <person name="Komaki H."/>
            <person name="Tamura T."/>
        </authorList>
    </citation>
    <scope>NUCLEOTIDE SEQUENCE</scope>
    <source>
        <strain evidence="7">NBRC 104271</strain>
    </source>
</reference>
<dbReference type="InterPro" id="IPR036390">
    <property type="entry name" value="WH_DNA-bd_sf"/>
</dbReference>
<comment type="caution">
    <text evidence="7">The sequence shown here is derived from an EMBL/GenBank/DDBJ whole genome shotgun (WGS) entry which is preliminary data.</text>
</comment>
<dbReference type="GO" id="GO:0003700">
    <property type="term" value="F:DNA-binding transcription factor activity"/>
    <property type="evidence" value="ECO:0007669"/>
    <property type="project" value="TreeGrafter"/>
</dbReference>
<dbReference type="PANTHER" id="PTHR30136:SF35">
    <property type="entry name" value="HTH-TYPE TRANSCRIPTIONAL REGULATOR RV1719"/>
    <property type="match status" value="1"/>
</dbReference>
<dbReference type="InterPro" id="IPR014757">
    <property type="entry name" value="Tscrpt_reg_IclR_C"/>
</dbReference>
<dbReference type="InterPro" id="IPR036388">
    <property type="entry name" value="WH-like_DNA-bd_sf"/>
</dbReference>
<gene>
    <name evidence="7" type="ORF">Pth03_50260</name>
</gene>
<dbReference type="InterPro" id="IPR050707">
    <property type="entry name" value="HTH_MetabolicPath_Reg"/>
</dbReference>
<keyword evidence="8" id="KW-1185">Reference proteome</keyword>
<dbReference type="AlphaFoldDB" id="A0A8J3V6Z9"/>
<name>A0A8J3V6Z9_9ACTN</name>
<organism evidence="7 8">
    <name type="scientific">Planotetraspora thailandica</name>
    <dbReference type="NCBI Taxonomy" id="487172"/>
    <lineage>
        <taxon>Bacteria</taxon>
        <taxon>Bacillati</taxon>
        <taxon>Actinomycetota</taxon>
        <taxon>Actinomycetes</taxon>
        <taxon>Streptosporangiales</taxon>
        <taxon>Streptosporangiaceae</taxon>
        <taxon>Planotetraspora</taxon>
    </lineage>
</organism>
<dbReference type="GO" id="GO:0003677">
    <property type="term" value="F:DNA binding"/>
    <property type="evidence" value="ECO:0007669"/>
    <property type="project" value="UniProtKB-KW"/>
</dbReference>
<evidence type="ECO:0000259" key="6">
    <source>
        <dbReference type="PROSITE" id="PS51078"/>
    </source>
</evidence>
<dbReference type="GO" id="GO:0045892">
    <property type="term" value="P:negative regulation of DNA-templated transcription"/>
    <property type="evidence" value="ECO:0007669"/>
    <property type="project" value="TreeGrafter"/>
</dbReference>
<feature type="domain" description="IclR-ED" evidence="6">
    <location>
        <begin position="80"/>
        <end position="259"/>
    </location>
</feature>
<dbReference type="Pfam" id="PF09339">
    <property type="entry name" value="HTH_IclR"/>
    <property type="match status" value="1"/>
</dbReference>
<dbReference type="PROSITE" id="PS51077">
    <property type="entry name" value="HTH_ICLR"/>
    <property type="match status" value="1"/>
</dbReference>
<evidence type="ECO:0000256" key="1">
    <source>
        <dbReference type="ARBA" id="ARBA00023015"/>
    </source>
</evidence>
<evidence type="ECO:0000256" key="4">
    <source>
        <dbReference type="SAM" id="MobiDB-lite"/>
    </source>
</evidence>
<evidence type="ECO:0000313" key="8">
    <source>
        <dbReference type="Proteomes" id="UP000605992"/>
    </source>
</evidence>
<dbReference type="SUPFAM" id="SSF55781">
    <property type="entry name" value="GAF domain-like"/>
    <property type="match status" value="1"/>
</dbReference>
<proteinExistence type="predicted"/>
<dbReference type="InterPro" id="IPR029016">
    <property type="entry name" value="GAF-like_dom_sf"/>
</dbReference>
<dbReference type="Gene3D" id="3.30.450.40">
    <property type="match status" value="1"/>
</dbReference>
<dbReference type="SUPFAM" id="SSF46785">
    <property type="entry name" value="Winged helix' DNA-binding domain"/>
    <property type="match status" value="1"/>
</dbReference>
<evidence type="ECO:0000313" key="7">
    <source>
        <dbReference type="EMBL" id="GII56637.1"/>
    </source>
</evidence>
<feature type="domain" description="HTH iclR-type" evidence="5">
    <location>
        <begin position="18"/>
        <end position="79"/>
    </location>
</feature>
<dbReference type="SMART" id="SM00346">
    <property type="entry name" value="HTH_ICLR"/>
    <property type="match status" value="1"/>
</dbReference>
<dbReference type="PANTHER" id="PTHR30136">
    <property type="entry name" value="HELIX-TURN-HELIX TRANSCRIPTIONAL REGULATOR, ICLR FAMILY"/>
    <property type="match status" value="1"/>
</dbReference>
<keyword evidence="2" id="KW-0238">DNA-binding</keyword>